<feature type="domain" description="N-acetyltransferase" evidence="12">
    <location>
        <begin position="64"/>
        <end position="215"/>
    </location>
</feature>
<dbReference type="Pfam" id="PF00583">
    <property type="entry name" value="Acetyltransf_1"/>
    <property type="match status" value="1"/>
</dbReference>
<dbReference type="InterPro" id="IPR039949">
    <property type="entry name" value="NAA40"/>
</dbReference>
<dbReference type="PROSITE" id="PS51186">
    <property type="entry name" value="GNAT"/>
    <property type="match status" value="1"/>
</dbReference>
<keyword evidence="7" id="KW-0808">Transferase</keyword>
<comment type="subcellular location">
    <subcellularLocation>
        <location evidence="2">Cytoplasm</location>
    </subcellularLocation>
    <subcellularLocation>
        <location evidence="1">Nucleus</location>
    </subcellularLocation>
</comment>
<keyword evidence="8" id="KW-0539">Nucleus</keyword>
<dbReference type="STRING" id="2769.R7QH08"/>
<evidence type="ECO:0000256" key="9">
    <source>
        <dbReference type="ARBA" id="ARBA00023315"/>
    </source>
</evidence>
<comment type="similarity">
    <text evidence="3">Belongs to the acetyltransferase family. NAA40 subfamily.</text>
</comment>
<sequence length="215" mass="25334">MEALRSMVARPRQRTRRNVSAKETIANANAMEDPFAELHMTMELPYSRLSEIRLRWKSGPSLSNTEREWMLKSVAELKGYYEKSIMEWDEAEKQRDLRHPQQRFLIASHEMFGEHMAFLSFRWDLEEGEPIMYVYELGVAEEARGNRLGFALMRYAEDLNRKLFIESIMLTVFNNNSPAVRLYRDKLKYQIDASSPSQHDYDGVGYEILSKRIHS</sequence>
<evidence type="ECO:0000256" key="4">
    <source>
        <dbReference type="ARBA" id="ARBA00012950"/>
    </source>
</evidence>
<evidence type="ECO:0000256" key="7">
    <source>
        <dbReference type="ARBA" id="ARBA00022679"/>
    </source>
</evidence>
<dbReference type="InterPro" id="IPR016181">
    <property type="entry name" value="Acyl_CoA_acyltransferase"/>
</dbReference>
<dbReference type="PANTHER" id="PTHR20531:SF1">
    <property type="entry name" value="N-ALPHA-ACETYLTRANSFERASE 40"/>
    <property type="match status" value="1"/>
</dbReference>
<dbReference type="KEGG" id="ccp:CHC_T00005602001"/>
<reference evidence="14" key="1">
    <citation type="journal article" date="2013" name="Proc. Natl. Acad. Sci. U.S.A.">
        <title>Genome structure and metabolic features in the red seaweed Chondrus crispus shed light on evolution of the Archaeplastida.</title>
        <authorList>
            <person name="Collen J."/>
            <person name="Porcel B."/>
            <person name="Carre W."/>
            <person name="Ball S.G."/>
            <person name="Chaparro C."/>
            <person name="Tonon T."/>
            <person name="Barbeyron T."/>
            <person name="Michel G."/>
            <person name="Noel B."/>
            <person name="Valentin K."/>
            <person name="Elias M."/>
            <person name="Artiguenave F."/>
            <person name="Arun A."/>
            <person name="Aury J.M."/>
            <person name="Barbosa-Neto J.F."/>
            <person name="Bothwell J.H."/>
            <person name="Bouget F.Y."/>
            <person name="Brillet L."/>
            <person name="Cabello-Hurtado F."/>
            <person name="Capella-Gutierrez S."/>
            <person name="Charrier B."/>
            <person name="Cladiere L."/>
            <person name="Cock J.M."/>
            <person name="Coelho S.M."/>
            <person name="Colleoni C."/>
            <person name="Czjzek M."/>
            <person name="Da Silva C."/>
            <person name="Delage L."/>
            <person name="Denoeud F."/>
            <person name="Deschamps P."/>
            <person name="Dittami S.M."/>
            <person name="Gabaldon T."/>
            <person name="Gachon C.M."/>
            <person name="Groisillier A."/>
            <person name="Herve C."/>
            <person name="Jabbari K."/>
            <person name="Katinka M."/>
            <person name="Kloareg B."/>
            <person name="Kowalczyk N."/>
            <person name="Labadie K."/>
            <person name="Leblanc C."/>
            <person name="Lopez P.J."/>
            <person name="McLachlan D.H."/>
            <person name="Meslet-Cladiere L."/>
            <person name="Moustafa A."/>
            <person name="Nehr Z."/>
            <person name="Nyvall Collen P."/>
            <person name="Panaud O."/>
            <person name="Partensky F."/>
            <person name="Poulain J."/>
            <person name="Rensing S.A."/>
            <person name="Rousvoal S."/>
            <person name="Samson G."/>
            <person name="Symeonidi A."/>
            <person name="Weissenbach J."/>
            <person name="Zambounis A."/>
            <person name="Wincker P."/>
            <person name="Boyen C."/>
        </authorList>
    </citation>
    <scope>NUCLEOTIDE SEQUENCE [LARGE SCALE GENOMIC DNA]</scope>
    <source>
        <strain evidence="14">cv. Stackhouse</strain>
    </source>
</reference>
<evidence type="ECO:0000256" key="10">
    <source>
        <dbReference type="ARBA" id="ARBA00047821"/>
    </source>
</evidence>
<evidence type="ECO:0000256" key="2">
    <source>
        <dbReference type="ARBA" id="ARBA00004496"/>
    </source>
</evidence>
<dbReference type="Gene3D" id="3.40.630.30">
    <property type="match status" value="1"/>
</dbReference>
<dbReference type="PANTHER" id="PTHR20531">
    <property type="entry name" value="N-ALPHA-ACETYLTRANSFERASE 40"/>
    <property type="match status" value="1"/>
</dbReference>
<dbReference type="AlphaFoldDB" id="R7QH08"/>
<dbReference type="EC" id="2.3.1.257" evidence="4"/>
<keyword evidence="6" id="KW-0963">Cytoplasm</keyword>
<keyword evidence="14" id="KW-1185">Reference proteome</keyword>
<dbReference type="GO" id="GO:0005634">
    <property type="term" value="C:nucleus"/>
    <property type="evidence" value="ECO:0007669"/>
    <property type="project" value="UniProtKB-SubCell"/>
</dbReference>
<dbReference type="SUPFAM" id="SSF55729">
    <property type="entry name" value="Acyl-CoA N-acyltransferases (Nat)"/>
    <property type="match status" value="1"/>
</dbReference>
<dbReference type="RefSeq" id="XP_005717183.1">
    <property type="nucleotide sequence ID" value="XM_005717126.1"/>
</dbReference>
<dbReference type="PhylomeDB" id="R7QH08"/>
<accession>R7QH08</accession>
<dbReference type="OMA" id="AYLHYRF"/>
<dbReference type="GO" id="GO:0043998">
    <property type="term" value="F:histone H2A acetyltransferase activity"/>
    <property type="evidence" value="ECO:0007669"/>
    <property type="project" value="InterPro"/>
</dbReference>
<gene>
    <name evidence="13" type="ORF">CHC_T00005602001</name>
</gene>
<evidence type="ECO:0000259" key="12">
    <source>
        <dbReference type="PROSITE" id="PS51186"/>
    </source>
</evidence>
<protein>
    <recommendedName>
        <fullName evidence="5">N-alpha-acetyltransferase 40</fullName>
        <ecNumber evidence="4">2.3.1.257</ecNumber>
    </recommendedName>
</protein>
<evidence type="ECO:0000256" key="6">
    <source>
        <dbReference type="ARBA" id="ARBA00022490"/>
    </source>
</evidence>
<comment type="catalytic activity">
    <reaction evidence="10">
        <text>N-terminal L-seryl-[histone H2A] + acetyl-CoA = N-terminal N(alpha)-acetyl-L-seryl-[histone H2A] + CoA + H(+)</text>
        <dbReference type="Rhea" id="RHEA:50600"/>
        <dbReference type="Rhea" id="RHEA-COMP:12742"/>
        <dbReference type="Rhea" id="RHEA-COMP:12744"/>
        <dbReference type="ChEBI" id="CHEBI:15378"/>
        <dbReference type="ChEBI" id="CHEBI:57287"/>
        <dbReference type="ChEBI" id="CHEBI:57288"/>
        <dbReference type="ChEBI" id="CHEBI:64738"/>
        <dbReference type="ChEBI" id="CHEBI:83690"/>
        <dbReference type="EC" id="2.3.1.257"/>
    </reaction>
</comment>
<dbReference type="GO" id="GO:0005737">
    <property type="term" value="C:cytoplasm"/>
    <property type="evidence" value="ECO:0007669"/>
    <property type="project" value="UniProtKB-SubCell"/>
</dbReference>
<dbReference type="GO" id="GO:1990189">
    <property type="term" value="F:protein N-terminal-serine acetyltransferase activity"/>
    <property type="evidence" value="ECO:0007669"/>
    <property type="project" value="UniProtKB-EC"/>
</dbReference>
<dbReference type="CDD" id="cd04301">
    <property type="entry name" value="NAT_SF"/>
    <property type="match status" value="1"/>
</dbReference>
<dbReference type="GeneID" id="17324900"/>
<dbReference type="Proteomes" id="UP000012073">
    <property type="component" value="Unassembled WGS sequence"/>
</dbReference>
<dbReference type="InterPro" id="IPR000182">
    <property type="entry name" value="GNAT_dom"/>
</dbReference>
<evidence type="ECO:0000313" key="14">
    <source>
        <dbReference type="Proteomes" id="UP000012073"/>
    </source>
</evidence>
<dbReference type="Gramene" id="CDF37364">
    <property type="protein sequence ID" value="CDF37364"/>
    <property type="gene ID" value="CHC_T00005602001"/>
</dbReference>
<name>R7QH08_CHOCR</name>
<organism evidence="13 14">
    <name type="scientific">Chondrus crispus</name>
    <name type="common">Carrageen Irish moss</name>
    <name type="synonym">Polymorpha crispa</name>
    <dbReference type="NCBI Taxonomy" id="2769"/>
    <lineage>
        <taxon>Eukaryota</taxon>
        <taxon>Rhodophyta</taxon>
        <taxon>Florideophyceae</taxon>
        <taxon>Rhodymeniophycidae</taxon>
        <taxon>Gigartinales</taxon>
        <taxon>Gigartinaceae</taxon>
        <taxon>Chondrus</taxon>
    </lineage>
</organism>
<proteinExistence type="inferred from homology"/>
<dbReference type="EMBL" id="HG001833">
    <property type="protein sequence ID" value="CDF37364.1"/>
    <property type="molecule type" value="Genomic_DNA"/>
</dbReference>
<evidence type="ECO:0000256" key="5">
    <source>
        <dbReference type="ARBA" id="ARBA00015043"/>
    </source>
</evidence>
<evidence type="ECO:0000256" key="11">
    <source>
        <dbReference type="ARBA" id="ARBA00049524"/>
    </source>
</evidence>
<keyword evidence="9" id="KW-0012">Acyltransferase</keyword>
<dbReference type="GO" id="GO:0010485">
    <property type="term" value="F:histone H4 acetyltransferase activity"/>
    <property type="evidence" value="ECO:0007669"/>
    <property type="project" value="InterPro"/>
</dbReference>
<evidence type="ECO:0000256" key="1">
    <source>
        <dbReference type="ARBA" id="ARBA00004123"/>
    </source>
</evidence>
<comment type="catalytic activity">
    <reaction evidence="11">
        <text>N-terminal L-seryl-[histone H4] + acetyl-CoA = N-terminal N(alpha)-acetyl-L-seryl-[histone H4] + CoA + H(+)</text>
        <dbReference type="Rhea" id="RHEA:50596"/>
        <dbReference type="Rhea" id="RHEA-COMP:12740"/>
        <dbReference type="Rhea" id="RHEA-COMP:12743"/>
        <dbReference type="ChEBI" id="CHEBI:15378"/>
        <dbReference type="ChEBI" id="CHEBI:57287"/>
        <dbReference type="ChEBI" id="CHEBI:57288"/>
        <dbReference type="ChEBI" id="CHEBI:64738"/>
        <dbReference type="ChEBI" id="CHEBI:83690"/>
        <dbReference type="EC" id="2.3.1.257"/>
    </reaction>
</comment>
<evidence type="ECO:0000313" key="13">
    <source>
        <dbReference type="EMBL" id="CDF37364.1"/>
    </source>
</evidence>
<evidence type="ECO:0000256" key="3">
    <source>
        <dbReference type="ARBA" id="ARBA00008870"/>
    </source>
</evidence>
<evidence type="ECO:0000256" key="8">
    <source>
        <dbReference type="ARBA" id="ARBA00023242"/>
    </source>
</evidence>
<dbReference type="OrthoDB" id="424551at2759"/>